<dbReference type="EMBL" id="ABEU02000011">
    <property type="protein sequence ID" value="PNR45810.1"/>
    <property type="molecule type" value="Genomic_DNA"/>
</dbReference>
<accession>A0A2K1JWB0</accession>
<dbReference type="Proteomes" id="UP000006727">
    <property type="component" value="Chromosome 11"/>
</dbReference>
<reference evidence="1 3" key="1">
    <citation type="journal article" date="2008" name="Science">
        <title>The Physcomitrella genome reveals evolutionary insights into the conquest of land by plants.</title>
        <authorList>
            <person name="Rensing S."/>
            <person name="Lang D."/>
            <person name="Zimmer A."/>
            <person name="Terry A."/>
            <person name="Salamov A."/>
            <person name="Shapiro H."/>
            <person name="Nishiyama T."/>
            <person name="Perroud P.-F."/>
            <person name="Lindquist E."/>
            <person name="Kamisugi Y."/>
            <person name="Tanahashi T."/>
            <person name="Sakakibara K."/>
            <person name="Fujita T."/>
            <person name="Oishi K."/>
            <person name="Shin-I T."/>
            <person name="Kuroki Y."/>
            <person name="Toyoda A."/>
            <person name="Suzuki Y."/>
            <person name="Hashimoto A."/>
            <person name="Yamaguchi K."/>
            <person name="Sugano A."/>
            <person name="Kohara Y."/>
            <person name="Fujiyama A."/>
            <person name="Anterola A."/>
            <person name="Aoki S."/>
            <person name="Ashton N."/>
            <person name="Barbazuk W.B."/>
            <person name="Barker E."/>
            <person name="Bennetzen J."/>
            <person name="Bezanilla M."/>
            <person name="Blankenship R."/>
            <person name="Cho S.H."/>
            <person name="Dutcher S."/>
            <person name="Estelle M."/>
            <person name="Fawcett J.A."/>
            <person name="Gundlach H."/>
            <person name="Hanada K."/>
            <person name="Heyl A."/>
            <person name="Hicks K.A."/>
            <person name="Hugh J."/>
            <person name="Lohr M."/>
            <person name="Mayer K."/>
            <person name="Melkozernov A."/>
            <person name="Murata T."/>
            <person name="Nelson D."/>
            <person name="Pils B."/>
            <person name="Prigge M."/>
            <person name="Reiss B."/>
            <person name="Renner T."/>
            <person name="Rombauts S."/>
            <person name="Rushton P."/>
            <person name="Sanderfoot A."/>
            <person name="Schween G."/>
            <person name="Shiu S.-H."/>
            <person name="Stueber K."/>
            <person name="Theodoulou F.L."/>
            <person name="Tu H."/>
            <person name="Van de Peer Y."/>
            <person name="Verrier P.J."/>
            <person name="Waters E."/>
            <person name="Wood A."/>
            <person name="Yang L."/>
            <person name="Cove D."/>
            <person name="Cuming A."/>
            <person name="Hasebe M."/>
            <person name="Lucas S."/>
            <person name="Mishler D.B."/>
            <person name="Reski R."/>
            <person name="Grigoriev I."/>
            <person name="Quatrano R.S."/>
            <person name="Boore J.L."/>
        </authorList>
    </citation>
    <scope>NUCLEOTIDE SEQUENCE [LARGE SCALE GENOMIC DNA]</scope>
    <source>
        <strain evidence="2 3">cv. Gransden 2004</strain>
    </source>
</reference>
<dbReference type="AlphaFoldDB" id="A0A2K1JWB0"/>
<evidence type="ECO:0000313" key="2">
    <source>
        <dbReference type="EnsemblPlants" id="PAC:32958276.CDS.1"/>
    </source>
</evidence>
<reference evidence="1 3" key="2">
    <citation type="journal article" date="2018" name="Plant J.">
        <title>The Physcomitrella patens chromosome-scale assembly reveals moss genome structure and evolution.</title>
        <authorList>
            <person name="Lang D."/>
            <person name="Ullrich K.K."/>
            <person name="Murat F."/>
            <person name="Fuchs J."/>
            <person name="Jenkins J."/>
            <person name="Haas F.B."/>
            <person name="Piednoel M."/>
            <person name="Gundlach H."/>
            <person name="Van Bel M."/>
            <person name="Meyberg R."/>
            <person name="Vives C."/>
            <person name="Morata J."/>
            <person name="Symeonidi A."/>
            <person name="Hiss M."/>
            <person name="Muchero W."/>
            <person name="Kamisugi Y."/>
            <person name="Saleh O."/>
            <person name="Blanc G."/>
            <person name="Decker E.L."/>
            <person name="van Gessel N."/>
            <person name="Grimwood J."/>
            <person name="Hayes R.D."/>
            <person name="Graham S.W."/>
            <person name="Gunter L.E."/>
            <person name="McDaniel S.F."/>
            <person name="Hoernstein S.N.W."/>
            <person name="Larsson A."/>
            <person name="Li F.W."/>
            <person name="Perroud P.F."/>
            <person name="Phillips J."/>
            <person name="Ranjan P."/>
            <person name="Rokshar D.S."/>
            <person name="Rothfels C.J."/>
            <person name="Schneider L."/>
            <person name="Shu S."/>
            <person name="Stevenson D.W."/>
            <person name="Thummler F."/>
            <person name="Tillich M."/>
            <person name="Villarreal Aguilar J.C."/>
            <person name="Widiez T."/>
            <person name="Wong G.K."/>
            <person name="Wymore A."/>
            <person name="Zhang Y."/>
            <person name="Zimmer A.D."/>
            <person name="Quatrano R.S."/>
            <person name="Mayer K.F.X."/>
            <person name="Goodstein D."/>
            <person name="Casacuberta J.M."/>
            <person name="Vandepoele K."/>
            <person name="Reski R."/>
            <person name="Cuming A.C."/>
            <person name="Tuskan G.A."/>
            <person name="Maumus F."/>
            <person name="Salse J."/>
            <person name="Schmutz J."/>
            <person name="Rensing S.A."/>
        </authorList>
    </citation>
    <scope>NUCLEOTIDE SEQUENCE [LARGE SCALE GENOMIC DNA]</scope>
    <source>
        <strain evidence="2 3">cv. Gransden 2004</strain>
    </source>
</reference>
<name>A0A2K1JWB0_PHYPA</name>
<gene>
    <name evidence="1" type="ORF">PHYPA_015581</name>
</gene>
<reference evidence="2" key="3">
    <citation type="submission" date="2020-12" db="UniProtKB">
        <authorList>
            <consortium name="EnsemblPlants"/>
        </authorList>
    </citation>
    <scope>IDENTIFICATION</scope>
</reference>
<evidence type="ECO:0000313" key="1">
    <source>
        <dbReference type="EMBL" id="PNR45810.1"/>
    </source>
</evidence>
<proteinExistence type="predicted"/>
<evidence type="ECO:0000313" key="3">
    <source>
        <dbReference type="Proteomes" id="UP000006727"/>
    </source>
</evidence>
<keyword evidence="3" id="KW-1185">Reference proteome</keyword>
<sequence length="67" mass="7773">MSDSCSTHFRSCVQCNFDNLTRLYTGFSDKIDSLKHLTRRVLNTALLSIKILRLTYPTITSTYLELR</sequence>
<dbReference type="EnsemblPlants" id="Pp3c11_25750V3.1">
    <property type="protein sequence ID" value="PAC:32958276.CDS.1"/>
    <property type="gene ID" value="Pp3c11_25750"/>
</dbReference>
<dbReference type="Gramene" id="Pp3c11_25750V3.1">
    <property type="protein sequence ID" value="PAC:32958276.CDS.1"/>
    <property type="gene ID" value="Pp3c11_25750"/>
</dbReference>
<organism evidence="1">
    <name type="scientific">Physcomitrium patens</name>
    <name type="common">Spreading-leaved earth moss</name>
    <name type="synonym">Physcomitrella patens</name>
    <dbReference type="NCBI Taxonomy" id="3218"/>
    <lineage>
        <taxon>Eukaryota</taxon>
        <taxon>Viridiplantae</taxon>
        <taxon>Streptophyta</taxon>
        <taxon>Embryophyta</taxon>
        <taxon>Bryophyta</taxon>
        <taxon>Bryophytina</taxon>
        <taxon>Bryopsida</taxon>
        <taxon>Funariidae</taxon>
        <taxon>Funariales</taxon>
        <taxon>Funariaceae</taxon>
        <taxon>Physcomitrium</taxon>
    </lineage>
</organism>
<protein>
    <submittedName>
        <fullName evidence="1 2">Uncharacterized protein</fullName>
    </submittedName>
</protein>
<dbReference type="InParanoid" id="A0A2K1JWB0"/>